<feature type="region of interest" description="Disordered" evidence="1">
    <location>
        <begin position="173"/>
        <end position="200"/>
    </location>
</feature>
<evidence type="ECO:0000313" key="2">
    <source>
        <dbReference type="EMBL" id="KAK4183483.1"/>
    </source>
</evidence>
<feature type="compositionally biased region" description="Basic and acidic residues" evidence="1">
    <location>
        <begin position="355"/>
        <end position="379"/>
    </location>
</feature>
<reference evidence="2" key="2">
    <citation type="submission" date="2023-05" db="EMBL/GenBank/DDBJ databases">
        <authorList>
            <consortium name="Lawrence Berkeley National Laboratory"/>
            <person name="Steindorff A."/>
            <person name="Hensen N."/>
            <person name="Bonometti L."/>
            <person name="Westerberg I."/>
            <person name="Brannstrom I.O."/>
            <person name="Guillou S."/>
            <person name="Cros-Aarteil S."/>
            <person name="Calhoun S."/>
            <person name="Haridas S."/>
            <person name="Kuo A."/>
            <person name="Mondo S."/>
            <person name="Pangilinan J."/>
            <person name="Riley R."/>
            <person name="Labutti K."/>
            <person name="Andreopoulos B."/>
            <person name="Lipzen A."/>
            <person name="Chen C."/>
            <person name="Yanf M."/>
            <person name="Daum C."/>
            <person name="Ng V."/>
            <person name="Clum A."/>
            <person name="Ohm R."/>
            <person name="Martin F."/>
            <person name="Silar P."/>
            <person name="Natvig D."/>
            <person name="Lalanne C."/>
            <person name="Gautier V."/>
            <person name="Ament-Velasquez S.L."/>
            <person name="Kruys A."/>
            <person name="Hutchinson M.I."/>
            <person name="Powell A.J."/>
            <person name="Barry K."/>
            <person name="Miller A.N."/>
            <person name="Grigoriev I.V."/>
            <person name="Debuchy R."/>
            <person name="Gladieux P."/>
            <person name="Thoren M.H."/>
            <person name="Johannesson H."/>
        </authorList>
    </citation>
    <scope>NUCLEOTIDE SEQUENCE</scope>
    <source>
        <strain evidence="2">PSN309</strain>
    </source>
</reference>
<feature type="region of interest" description="Disordered" evidence="1">
    <location>
        <begin position="306"/>
        <end position="404"/>
    </location>
</feature>
<dbReference type="SUPFAM" id="SSF56112">
    <property type="entry name" value="Protein kinase-like (PK-like)"/>
    <property type="match status" value="1"/>
</dbReference>
<dbReference type="PANTHER" id="PTHR37542:SF3">
    <property type="entry name" value="PRION-INHIBITION AND PROPAGATION HELO DOMAIN-CONTAINING PROTEIN"/>
    <property type="match status" value="1"/>
</dbReference>
<dbReference type="Proteomes" id="UP001302126">
    <property type="component" value="Unassembled WGS sequence"/>
</dbReference>
<feature type="compositionally biased region" description="Basic and acidic residues" evidence="1">
    <location>
        <begin position="183"/>
        <end position="200"/>
    </location>
</feature>
<name>A0AAN6WJX0_9PEZI</name>
<organism evidence="2 3">
    <name type="scientific">Podospora australis</name>
    <dbReference type="NCBI Taxonomy" id="1536484"/>
    <lineage>
        <taxon>Eukaryota</taxon>
        <taxon>Fungi</taxon>
        <taxon>Dikarya</taxon>
        <taxon>Ascomycota</taxon>
        <taxon>Pezizomycotina</taxon>
        <taxon>Sordariomycetes</taxon>
        <taxon>Sordariomycetidae</taxon>
        <taxon>Sordariales</taxon>
        <taxon>Podosporaceae</taxon>
        <taxon>Podospora</taxon>
    </lineage>
</organism>
<reference evidence="2" key="1">
    <citation type="journal article" date="2023" name="Mol. Phylogenet. Evol.">
        <title>Genome-scale phylogeny and comparative genomics of the fungal order Sordariales.</title>
        <authorList>
            <person name="Hensen N."/>
            <person name="Bonometti L."/>
            <person name="Westerberg I."/>
            <person name="Brannstrom I.O."/>
            <person name="Guillou S."/>
            <person name="Cros-Aarteil S."/>
            <person name="Calhoun S."/>
            <person name="Haridas S."/>
            <person name="Kuo A."/>
            <person name="Mondo S."/>
            <person name="Pangilinan J."/>
            <person name="Riley R."/>
            <person name="LaButti K."/>
            <person name="Andreopoulos B."/>
            <person name="Lipzen A."/>
            <person name="Chen C."/>
            <person name="Yan M."/>
            <person name="Daum C."/>
            <person name="Ng V."/>
            <person name="Clum A."/>
            <person name="Steindorff A."/>
            <person name="Ohm R.A."/>
            <person name="Martin F."/>
            <person name="Silar P."/>
            <person name="Natvig D.O."/>
            <person name="Lalanne C."/>
            <person name="Gautier V."/>
            <person name="Ament-Velasquez S.L."/>
            <person name="Kruys A."/>
            <person name="Hutchinson M.I."/>
            <person name="Powell A.J."/>
            <person name="Barry K."/>
            <person name="Miller A.N."/>
            <person name="Grigoriev I.V."/>
            <person name="Debuchy R."/>
            <person name="Gladieux P."/>
            <person name="Hiltunen Thoren M."/>
            <person name="Johannesson H."/>
        </authorList>
    </citation>
    <scope>NUCLEOTIDE SEQUENCE</scope>
    <source>
        <strain evidence="2">PSN309</strain>
    </source>
</reference>
<keyword evidence="3" id="KW-1185">Reference proteome</keyword>
<protein>
    <recommendedName>
        <fullName evidence="4">Protein kinase domain-containing protein</fullName>
    </recommendedName>
</protein>
<dbReference type="EMBL" id="MU864545">
    <property type="protein sequence ID" value="KAK4183483.1"/>
    <property type="molecule type" value="Genomic_DNA"/>
</dbReference>
<feature type="compositionally biased region" description="Polar residues" evidence="1">
    <location>
        <begin position="306"/>
        <end position="317"/>
    </location>
</feature>
<evidence type="ECO:0000256" key="1">
    <source>
        <dbReference type="SAM" id="MobiDB-lite"/>
    </source>
</evidence>
<sequence length="592" mass="67072">MSGIAGDINDSIELINKFRELALKYRDAEDSQESISFFHSQLGSLRLDLGLEDSSLDAFRSPQKANETLRKSTTQTRLGKLKWALWGKDSVTGTFEDINKSIDILQSLVTLGRLAPKRTGLNPDNDGTKFKLYDFSKNATRLEDAPLGYHTKADWRETDPTIRVFVESYRDYDHVPKSSENPEDPRRRQDDRIGTREEPSIKKARLAPEKLWWTLAPPEGSGVPTGVLPCIGFDKYRLISLLPENSKDIQTLRQLIQNKDSGVSLDFRVSLALQLAEAVLKVHSAGLSHCAIRSNTIMFITPSVTMKSQGSKTTQADTESDHIPTLRRTGTMKSIRDGTKNIVRRLTGKLLGGAKDQDQRQARTRDRSDASKNRDDSRPRGHGKSFGFRKNKNGEDYDVSDIDDDNSGIDHITEKEMPKASVGEIPPGSSGILYLFYWSRVCLRGDTARNLKRYWDNDLYRHPKQQGDVVGNPTWDMTSIVWEKVTPAERLIAKIPDIKRRKWDNDKAGLVKRTLVEIAEQDLPKTMGERYAKVVVACLTCLDENEEAKSVWNRHKFSRNNLSKDVAQFRRVISSFLLEFSAQLAATDEERR</sequence>
<evidence type="ECO:0000313" key="3">
    <source>
        <dbReference type="Proteomes" id="UP001302126"/>
    </source>
</evidence>
<proteinExistence type="predicted"/>
<dbReference type="AlphaFoldDB" id="A0AAN6WJX0"/>
<feature type="compositionally biased region" description="Basic residues" evidence="1">
    <location>
        <begin position="380"/>
        <end position="391"/>
    </location>
</feature>
<gene>
    <name evidence="2" type="ORF">QBC35DRAFT_535710</name>
</gene>
<evidence type="ECO:0008006" key="4">
    <source>
        <dbReference type="Google" id="ProtNLM"/>
    </source>
</evidence>
<dbReference type="PANTHER" id="PTHR37542">
    <property type="entry name" value="HELO DOMAIN-CONTAINING PROTEIN-RELATED"/>
    <property type="match status" value="1"/>
</dbReference>
<comment type="caution">
    <text evidence="2">The sequence shown here is derived from an EMBL/GenBank/DDBJ whole genome shotgun (WGS) entry which is preliminary data.</text>
</comment>
<dbReference type="InterPro" id="IPR011009">
    <property type="entry name" value="Kinase-like_dom_sf"/>
</dbReference>
<accession>A0AAN6WJX0</accession>